<evidence type="ECO:0000313" key="3">
    <source>
        <dbReference type="Proteomes" id="UP000603865"/>
    </source>
</evidence>
<comment type="caution">
    <text evidence="2">The sequence shown here is derived from an EMBL/GenBank/DDBJ whole genome shotgun (WGS) entry which is preliminary data.</text>
</comment>
<name>A0A918CMK8_9DEIO</name>
<sequence>MKPRQVTFVLEESTDGGHHWTLIDPGSPKIARLRDLRAQRLKAALPGTALRIVKRWWDHDTQALRSRTNSEKIKRSPARRGRPPKSNGPHPHPRAARPQPAPLRFQITSGPTTNRTHHGDGYAEKAVAQAAFEQLMQTLPPGTLLQLTDLRERPNGTVRTSRIRTVRLQQPQPGATTRYEVRERYDGHVTHLIPARTLDDALQIFQTQRDTLPLGHTLLLVRLHYALSGHVSEARLRTYRQTVIREKTQGRRTRVPPGDSRARHLLSTDDGGS</sequence>
<reference evidence="2" key="2">
    <citation type="submission" date="2020-09" db="EMBL/GenBank/DDBJ databases">
        <authorList>
            <person name="Sun Q."/>
            <person name="Ohkuma M."/>
        </authorList>
    </citation>
    <scope>NUCLEOTIDE SEQUENCE</scope>
    <source>
        <strain evidence="2">JCM 31311</strain>
    </source>
</reference>
<dbReference type="EMBL" id="BMQL01000057">
    <property type="protein sequence ID" value="GGR32893.1"/>
    <property type="molecule type" value="Genomic_DNA"/>
</dbReference>
<proteinExistence type="predicted"/>
<organism evidence="2 3">
    <name type="scientific">Deinococcus ruber</name>
    <dbReference type="NCBI Taxonomy" id="1848197"/>
    <lineage>
        <taxon>Bacteria</taxon>
        <taxon>Thermotogati</taxon>
        <taxon>Deinococcota</taxon>
        <taxon>Deinococci</taxon>
        <taxon>Deinococcales</taxon>
        <taxon>Deinococcaceae</taxon>
        <taxon>Deinococcus</taxon>
    </lineage>
</organism>
<keyword evidence="3" id="KW-1185">Reference proteome</keyword>
<reference evidence="2" key="1">
    <citation type="journal article" date="2014" name="Int. J. Syst. Evol. Microbiol.">
        <title>Complete genome sequence of Corynebacterium casei LMG S-19264T (=DSM 44701T), isolated from a smear-ripened cheese.</title>
        <authorList>
            <consortium name="US DOE Joint Genome Institute (JGI-PGF)"/>
            <person name="Walter F."/>
            <person name="Albersmeier A."/>
            <person name="Kalinowski J."/>
            <person name="Ruckert C."/>
        </authorList>
    </citation>
    <scope>NUCLEOTIDE SEQUENCE</scope>
    <source>
        <strain evidence="2">JCM 31311</strain>
    </source>
</reference>
<evidence type="ECO:0000256" key="1">
    <source>
        <dbReference type="SAM" id="MobiDB-lite"/>
    </source>
</evidence>
<gene>
    <name evidence="2" type="ORF">GCM10008957_49100</name>
</gene>
<dbReference type="AlphaFoldDB" id="A0A918CMK8"/>
<dbReference type="RefSeq" id="WP_189093162.1">
    <property type="nucleotide sequence ID" value="NZ_BMQL01000057.1"/>
</dbReference>
<feature type="region of interest" description="Disordered" evidence="1">
    <location>
        <begin position="66"/>
        <end position="119"/>
    </location>
</feature>
<dbReference type="Proteomes" id="UP000603865">
    <property type="component" value="Unassembled WGS sequence"/>
</dbReference>
<protein>
    <submittedName>
        <fullName evidence="2">Uncharacterized protein</fullName>
    </submittedName>
</protein>
<evidence type="ECO:0000313" key="2">
    <source>
        <dbReference type="EMBL" id="GGR32893.1"/>
    </source>
</evidence>
<accession>A0A918CMK8</accession>
<feature type="region of interest" description="Disordered" evidence="1">
    <location>
        <begin position="248"/>
        <end position="273"/>
    </location>
</feature>